<proteinExistence type="predicted"/>
<reference evidence="1" key="2">
    <citation type="journal article" date="2022" name="New Phytol.">
        <title>Evolutionary transition to the ectomycorrhizal habit in the genomes of a hyperdiverse lineage of mushroom-forming fungi.</title>
        <authorList>
            <person name="Looney B."/>
            <person name="Miyauchi S."/>
            <person name="Morin E."/>
            <person name="Drula E."/>
            <person name="Courty P.E."/>
            <person name="Kohler A."/>
            <person name="Kuo A."/>
            <person name="LaButti K."/>
            <person name="Pangilinan J."/>
            <person name="Lipzen A."/>
            <person name="Riley R."/>
            <person name="Andreopoulos W."/>
            <person name="He G."/>
            <person name="Johnson J."/>
            <person name="Nolan M."/>
            <person name="Tritt A."/>
            <person name="Barry K.W."/>
            <person name="Grigoriev I.V."/>
            <person name="Nagy L.G."/>
            <person name="Hibbett D."/>
            <person name="Henrissat B."/>
            <person name="Matheny P.B."/>
            <person name="Labbe J."/>
            <person name="Martin F.M."/>
        </authorList>
    </citation>
    <scope>NUCLEOTIDE SEQUENCE</scope>
    <source>
        <strain evidence="1">EC-137</strain>
    </source>
</reference>
<keyword evidence="2" id="KW-1185">Reference proteome</keyword>
<evidence type="ECO:0000313" key="2">
    <source>
        <dbReference type="Proteomes" id="UP000814128"/>
    </source>
</evidence>
<name>A0ACB8Q7U8_9AGAM</name>
<sequence>MSLIQSPVLSACAEQLISATVKIAYGRSRLLSVVAVSVLLHIILRYRQSPWRHLPPGPMGYPILGSALKLFDQRWLFYESKQKHGDIVYLNVVGQPTIILNSQRVAADLLDRRAATFSGRPRLIVGFELLTQQLLFILSGHNDRWRRMRRAVNEAFNVGVTGRYHGMEEEEAVRLALALTAEPSRFIHLYERYAASLVMTITYDRPLRGSEKDDAIHKRTLVSNRRNVDAVAPGAHLVEFFPWMLRLPTWLAKWKQDALNGYQETSELYGELVDNVVERRAKGVARDCLTTVLIEEQEKFGLSRPEVLWSAGSMYAAATETMATMLGWWTLAMIAFPDAQRSAQDELDAVLGQARPPRVADRAQLPYTSALIREILRWRSGLPLGLPHVTEQDDWYEGMFIPKGTVIFANVISCNHDPEIYGEDAHTFNPSRYLDADGQLKPAPPDTKDEGHVSFGFGRRICVGRHVADDALFAAIATLLWSFELEKSEEINVEIGHGSGLTM</sequence>
<gene>
    <name evidence="1" type="ORF">K488DRAFT_61137</name>
</gene>
<evidence type="ECO:0000313" key="1">
    <source>
        <dbReference type="EMBL" id="KAI0027580.1"/>
    </source>
</evidence>
<comment type="caution">
    <text evidence="1">The sequence shown here is derived from an EMBL/GenBank/DDBJ whole genome shotgun (WGS) entry which is preliminary data.</text>
</comment>
<accession>A0ACB8Q7U8</accession>
<organism evidence="1 2">
    <name type="scientific">Vararia minispora EC-137</name>
    <dbReference type="NCBI Taxonomy" id="1314806"/>
    <lineage>
        <taxon>Eukaryota</taxon>
        <taxon>Fungi</taxon>
        <taxon>Dikarya</taxon>
        <taxon>Basidiomycota</taxon>
        <taxon>Agaricomycotina</taxon>
        <taxon>Agaricomycetes</taxon>
        <taxon>Russulales</taxon>
        <taxon>Lachnocladiaceae</taxon>
        <taxon>Vararia</taxon>
    </lineage>
</organism>
<protein>
    <submittedName>
        <fullName evidence="1">Cytochrome P450</fullName>
    </submittedName>
</protein>
<dbReference type="Proteomes" id="UP000814128">
    <property type="component" value="Unassembled WGS sequence"/>
</dbReference>
<dbReference type="EMBL" id="MU273878">
    <property type="protein sequence ID" value="KAI0027580.1"/>
    <property type="molecule type" value="Genomic_DNA"/>
</dbReference>
<reference evidence="1" key="1">
    <citation type="submission" date="2021-02" db="EMBL/GenBank/DDBJ databases">
        <authorList>
            <consortium name="DOE Joint Genome Institute"/>
            <person name="Ahrendt S."/>
            <person name="Looney B.P."/>
            <person name="Miyauchi S."/>
            <person name="Morin E."/>
            <person name="Drula E."/>
            <person name="Courty P.E."/>
            <person name="Chicoki N."/>
            <person name="Fauchery L."/>
            <person name="Kohler A."/>
            <person name="Kuo A."/>
            <person name="Labutti K."/>
            <person name="Pangilinan J."/>
            <person name="Lipzen A."/>
            <person name="Riley R."/>
            <person name="Andreopoulos W."/>
            <person name="He G."/>
            <person name="Johnson J."/>
            <person name="Barry K.W."/>
            <person name="Grigoriev I.V."/>
            <person name="Nagy L."/>
            <person name="Hibbett D."/>
            <person name="Henrissat B."/>
            <person name="Matheny P.B."/>
            <person name="Labbe J."/>
            <person name="Martin F."/>
        </authorList>
    </citation>
    <scope>NUCLEOTIDE SEQUENCE</scope>
    <source>
        <strain evidence="1">EC-137</strain>
    </source>
</reference>